<dbReference type="GeneID" id="37068119"/>
<dbReference type="InterPro" id="IPR052360">
    <property type="entry name" value="Transcr_Regulatory_Proteins"/>
</dbReference>
<dbReference type="STRING" id="1448321.A0A317WCR1"/>
<dbReference type="AlphaFoldDB" id="A0A317WCR1"/>
<proteinExistence type="predicted"/>
<dbReference type="GO" id="GO:0046872">
    <property type="term" value="F:metal ion binding"/>
    <property type="evidence" value="ECO:0007669"/>
    <property type="project" value="UniProtKB-KW"/>
</dbReference>
<evidence type="ECO:0000256" key="4">
    <source>
        <dbReference type="ARBA" id="ARBA00023125"/>
    </source>
</evidence>
<reference evidence="8 9" key="1">
    <citation type="submission" date="2016-12" db="EMBL/GenBank/DDBJ databases">
        <title>The genomes of Aspergillus section Nigri reveals drivers in fungal speciation.</title>
        <authorList>
            <consortium name="DOE Joint Genome Institute"/>
            <person name="Vesth T.C."/>
            <person name="Nybo J."/>
            <person name="Theobald S."/>
            <person name="Brandl J."/>
            <person name="Frisvad J.C."/>
            <person name="Nielsen K.F."/>
            <person name="Lyhne E.K."/>
            <person name="Kogle M.E."/>
            <person name="Kuo A."/>
            <person name="Riley R."/>
            <person name="Clum A."/>
            <person name="Nolan M."/>
            <person name="Lipzen A."/>
            <person name="Salamov A."/>
            <person name="Henrissat B."/>
            <person name="Wiebenga A."/>
            <person name="De Vries R.P."/>
            <person name="Grigoriev I.V."/>
            <person name="Mortensen U.H."/>
            <person name="Andersen M.R."/>
            <person name="Baker S.E."/>
        </authorList>
    </citation>
    <scope>NUCLEOTIDE SEQUENCE [LARGE SCALE GENOMIC DNA]</scope>
    <source>
        <strain evidence="8 9">CBS 117.55</strain>
    </source>
</reference>
<keyword evidence="3" id="KW-0805">Transcription regulation</keyword>
<dbReference type="GO" id="GO:0003677">
    <property type="term" value="F:DNA binding"/>
    <property type="evidence" value="ECO:0007669"/>
    <property type="project" value="UniProtKB-KW"/>
</dbReference>
<evidence type="ECO:0000256" key="6">
    <source>
        <dbReference type="ARBA" id="ARBA00023242"/>
    </source>
</evidence>
<name>A0A317WCR1_9EURO</name>
<keyword evidence="4" id="KW-0238">DNA-binding</keyword>
<sequence length="497" mass="55723">MDCAGGSPIAVASAESSRLNRSGKVRKKQWAPKVKTGCVTCSCLKCSSTGRKCDGYDPVPREQTSSPDPVQMPPPWELVSGNPVELDSFRFFCDVTTPDLAAPFDTGFWSGRLLQVAHHYPALWHAMTALGSIHRDFITDPTPIMASRTEDSQKIGFALLQFNTSIQCLRDMLAGPALTSLDRLVVLSICILFTCSSSLQGRQWQAFMHINSGLKLLHHWNLGSGDRSPPEEDLDMTMLLVALTQLDTQARPYICGRLGNLQWTESPVVIPPVTPPFQSLLEAYIALEVHFNRMMQLVMSRTYDPTLESLSKKQKLVHDLHQWDDRLADYLSQMAPQPSDRQALRLINIRRAFTRIYLSLDPSKGELAHDDLIDDYADMLQLAGEILDDAMQSRIDSPAQPTFRLAATVIEPLFLIASRCREPTLRRQALQLLKRHPRREGICEGMSGAKVVQRVMDLEEQCLYSPEGCSGSGKWVCVDHRVTSMQQTDRKTDVVRK</sequence>
<keyword evidence="6" id="KW-0539">Nucleus</keyword>
<gene>
    <name evidence="8" type="ORF">BO70DRAFT_387133</name>
</gene>
<keyword evidence="2" id="KW-0862">Zinc</keyword>
<keyword evidence="5" id="KW-0804">Transcription</keyword>
<dbReference type="PANTHER" id="PTHR36206:SF12">
    <property type="entry name" value="ASPERCRYPTIN BIOSYNTHESIS CLUSTER-SPECIFIC TRANSCRIPTION REGULATOR ATNN-RELATED"/>
    <property type="match status" value="1"/>
</dbReference>
<dbReference type="InterPro" id="IPR021858">
    <property type="entry name" value="Fun_TF"/>
</dbReference>
<organism evidence="8 9">
    <name type="scientific">Aspergillus heteromorphus CBS 117.55</name>
    <dbReference type="NCBI Taxonomy" id="1448321"/>
    <lineage>
        <taxon>Eukaryota</taxon>
        <taxon>Fungi</taxon>
        <taxon>Dikarya</taxon>
        <taxon>Ascomycota</taxon>
        <taxon>Pezizomycotina</taxon>
        <taxon>Eurotiomycetes</taxon>
        <taxon>Eurotiomycetidae</taxon>
        <taxon>Eurotiales</taxon>
        <taxon>Aspergillaceae</taxon>
        <taxon>Aspergillus</taxon>
        <taxon>Aspergillus subgen. Circumdati</taxon>
    </lineage>
</organism>
<dbReference type="Proteomes" id="UP000247233">
    <property type="component" value="Unassembled WGS sequence"/>
</dbReference>
<evidence type="ECO:0000256" key="5">
    <source>
        <dbReference type="ARBA" id="ARBA00023163"/>
    </source>
</evidence>
<evidence type="ECO:0008006" key="10">
    <source>
        <dbReference type="Google" id="ProtNLM"/>
    </source>
</evidence>
<evidence type="ECO:0000313" key="9">
    <source>
        <dbReference type="Proteomes" id="UP000247233"/>
    </source>
</evidence>
<dbReference type="VEuPathDB" id="FungiDB:BO70DRAFT_387133"/>
<evidence type="ECO:0000256" key="7">
    <source>
        <dbReference type="SAM" id="MobiDB-lite"/>
    </source>
</evidence>
<dbReference type="PANTHER" id="PTHR36206">
    <property type="entry name" value="ASPERCRYPTIN BIOSYNTHESIS CLUSTER-SPECIFIC TRANSCRIPTION REGULATOR ATNN-RELATED"/>
    <property type="match status" value="1"/>
</dbReference>
<accession>A0A317WCR1</accession>
<dbReference type="Pfam" id="PF11951">
    <property type="entry name" value="Fungal_trans_2"/>
    <property type="match status" value="1"/>
</dbReference>
<feature type="region of interest" description="Disordered" evidence="7">
    <location>
        <begin position="56"/>
        <end position="75"/>
    </location>
</feature>
<evidence type="ECO:0000256" key="3">
    <source>
        <dbReference type="ARBA" id="ARBA00023015"/>
    </source>
</evidence>
<protein>
    <recommendedName>
        <fullName evidence="10">Zn(2)-C6 fungal-type domain-containing protein</fullName>
    </recommendedName>
</protein>
<dbReference type="EMBL" id="MSFL01000011">
    <property type="protein sequence ID" value="PWY82992.1"/>
    <property type="molecule type" value="Genomic_DNA"/>
</dbReference>
<evidence type="ECO:0000256" key="1">
    <source>
        <dbReference type="ARBA" id="ARBA00022723"/>
    </source>
</evidence>
<evidence type="ECO:0000256" key="2">
    <source>
        <dbReference type="ARBA" id="ARBA00022833"/>
    </source>
</evidence>
<evidence type="ECO:0000313" key="8">
    <source>
        <dbReference type="EMBL" id="PWY82992.1"/>
    </source>
</evidence>
<dbReference type="RefSeq" id="XP_025399706.1">
    <property type="nucleotide sequence ID" value="XM_025545882.1"/>
</dbReference>
<keyword evidence="9" id="KW-1185">Reference proteome</keyword>
<keyword evidence="1" id="KW-0479">Metal-binding</keyword>
<comment type="caution">
    <text evidence="8">The sequence shown here is derived from an EMBL/GenBank/DDBJ whole genome shotgun (WGS) entry which is preliminary data.</text>
</comment>
<dbReference type="OrthoDB" id="2593732at2759"/>